<protein>
    <submittedName>
        <fullName evidence="2">Uncharacterized protein</fullName>
    </submittedName>
</protein>
<feature type="compositionally biased region" description="Gly residues" evidence="1">
    <location>
        <begin position="202"/>
        <end position="214"/>
    </location>
</feature>
<keyword evidence="3" id="KW-1185">Reference proteome</keyword>
<evidence type="ECO:0000256" key="1">
    <source>
        <dbReference type="SAM" id="MobiDB-lite"/>
    </source>
</evidence>
<name>A0AAE0EQQ6_9CHLO</name>
<gene>
    <name evidence="2" type="ORF">CYMTET_53307</name>
</gene>
<feature type="region of interest" description="Disordered" evidence="1">
    <location>
        <begin position="192"/>
        <end position="214"/>
    </location>
</feature>
<comment type="caution">
    <text evidence="2">The sequence shown here is derived from an EMBL/GenBank/DDBJ whole genome shotgun (WGS) entry which is preliminary data.</text>
</comment>
<sequence>MEALLNTMMLQMKDLDTRVEAAEEVALKADSQDMPQMFDLYNDKTTYDTLSKHTNCSMRYEKLVLTSTLSYMHDAVAYSESTMNWLMDEKDPPTIKDLGERIYTAHNTFKGIFALLSNGYTMIQLRASMESDAMVHGAADALRAKPAFIEEKVYAGTDGLVTDSVLTKWLMEFHTQKTKAVMNAHAKAGAKVSTFHDRQGGKGKGGGAGNGDGGCGGGKGGRGLGSGRGSFFSVSILHLDLRHKALIHLKSYTTRHRFEPIFETKNAGNVHAFFRLYTFHCPSAATLPSPAMTAASLSDPVTTRRGRTLQEVLEAS</sequence>
<accession>A0AAE0EQQ6</accession>
<evidence type="ECO:0000313" key="2">
    <source>
        <dbReference type="EMBL" id="KAK3236557.1"/>
    </source>
</evidence>
<proteinExistence type="predicted"/>
<reference evidence="2 3" key="1">
    <citation type="journal article" date="2015" name="Genome Biol. Evol.">
        <title>Comparative Genomics of a Bacterivorous Green Alga Reveals Evolutionary Causalities and Consequences of Phago-Mixotrophic Mode of Nutrition.</title>
        <authorList>
            <person name="Burns J.A."/>
            <person name="Paasch A."/>
            <person name="Narechania A."/>
            <person name="Kim E."/>
        </authorList>
    </citation>
    <scope>NUCLEOTIDE SEQUENCE [LARGE SCALE GENOMIC DNA]</scope>
    <source>
        <strain evidence="2 3">PLY_AMNH</strain>
    </source>
</reference>
<dbReference type="EMBL" id="LGRX02034974">
    <property type="protein sequence ID" value="KAK3236557.1"/>
    <property type="molecule type" value="Genomic_DNA"/>
</dbReference>
<dbReference type="Proteomes" id="UP001190700">
    <property type="component" value="Unassembled WGS sequence"/>
</dbReference>
<evidence type="ECO:0000313" key="3">
    <source>
        <dbReference type="Proteomes" id="UP001190700"/>
    </source>
</evidence>
<organism evidence="2 3">
    <name type="scientific">Cymbomonas tetramitiformis</name>
    <dbReference type="NCBI Taxonomy" id="36881"/>
    <lineage>
        <taxon>Eukaryota</taxon>
        <taxon>Viridiplantae</taxon>
        <taxon>Chlorophyta</taxon>
        <taxon>Pyramimonadophyceae</taxon>
        <taxon>Pyramimonadales</taxon>
        <taxon>Pyramimonadaceae</taxon>
        <taxon>Cymbomonas</taxon>
    </lineage>
</organism>
<dbReference type="AlphaFoldDB" id="A0AAE0EQQ6"/>